<keyword evidence="1" id="KW-0812">Transmembrane</keyword>
<feature type="transmembrane region" description="Helical" evidence="1">
    <location>
        <begin position="40"/>
        <end position="61"/>
    </location>
</feature>
<proteinExistence type="predicted"/>
<dbReference type="RefSeq" id="WP_012121378.1">
    <property type="nucleotide sequence ID" value="NC_009767.1"/>
</dbReference>
<dbReference type="EMBL" id="CP000804">
    <property type="protein sequence ID" value="ABU58954.1"/>
    <property type="molecule type" value="Genomic_DNA"/>
</dbReference>
<evidence type="ECO:0000313" key="3">
    <source>
        <dbReference type="Proteomes" id="UP000000263"/>
    </source>
</evidence>
<dbReference type="NCBIfam" id="TIGR03055">
    <property type="entry name" value="photo_alph_chp2"/>
    <property type="match status" value="1"/>
</dbReference>
<dbReference type="Pfam" id="PF12291">
    <property type="entry name" value="DUF3623"/>
    <property type="match status" value="1"/>
</dbReference>
<evidence type="ECO:0008006" key="4">
    <source>
        <dbReference type="Google" id="ProtNLM"/>
    </source>
</evidence>
<dbReference type="AlphaFoldDB" id="A7NN22"/>
<feature type="transmembrane region" description="Helical" evidence="1">
    <location>
        <begin position="223"/>
        <end position="243"/>
    </location>
</feature>
<feature type="transmembrane region" description="Helical" evidence="1">
    <location>
        <begin position="12"/>
        <end position="33"/>
    </location>
</feature>
<dbReference type="Proteomes" id="UP000000263">
    <property type="component" value="Chromosome"/>
</dbReference>
<feature type="transmembrane region" description="Helical" evidence="1">
    <location>
        <begin position="190"/>
        <end position="211"/>
    </location>
</feature>
<protein>
    <recommendedName>
        <fullName evidence="4">Photosynthetic complex assembly protein 2</fullName>
    </recommendedName>
</protein>
<organism evidence="2 3">
    <name type="scientific">Roseiflexus castenholzii (strain DSM 13941 / HLO8)</name>
    <dbReference type="NCBI Taxonomy" id="383372"/>
    <lineage>
        <taxon>Bacteria</taxon>
        <taxon>Bacillati</taxon>
        <taxon>Chloroflexota</taxon>
        <taxon>Chloroflexia</taxon>
        <taxon>Chloroflexales</taxon>
        <taxon>Roseiflexineae</taxon>
        <taxon>Roseiflexaceae</taxon>
        <taxon>Roseiflexus</taxon>
    </lineage>
</organism>
<accession>A7NN22</accession>
<feature type="transmembrane region" description="Helical" evidence="1">
    <location>
        <begin position="67"/>
        <end position="89"/>
    </location>
</feature>
<evidence type="ECO:0000313" key="2">
    <source>
        <dbReference type="EMBL" id="ABU58954.1"/>
    </source>
</evidence>
<sequence>MPDISPMLIRHLAPLLYALALWWVSTAVIILLYRLPQRTYRLSFAAITVVALASLAGIWLARENTGVWGAYLGFTGGTLVWGWQLAGFYMGFVTGPREEPFVWHPSDIVRFGQAVHASLHHELTALAGVGVLAALSWGAPNMLGLWTYLLLWLMHLAAKINIFLGARNFHAGLLPDHLRHLGVFFRYRPMNLFFPLSVTGAIVIATLLWRWALHPDATDYQAVAGTLLGFLTLLGLLEIWLLMTPPVGKAWGERRVDAG</sequence>
<keyword evidence="3" id="KW-1185">Reference proteome</keyword>
<reference evidence="2 3" key="1">
    <citation type="submission" date="2007-08" db="EMBL/GenBank/DDBJ databases">
        <title>Complete sequence of Roseiflexus castenholzii DSM 13941.</title>
        <authorList>
            <consortium name="US DOE Joint Genome Institute"/>
            <person name="Copeland A."/>
            <person name="Lucas S."/>
            <person name="Lapidus A."/>
            <person name="Barry K."/>
            <person name="Glavina del Rio T."/>
            <person name="Dalin E."/>
            <person name="Tice H."/>
            <person name="Pitluck S."/>
            <person name="Thompson L.S."/>
            <person name="Brettin T."/>
            <person name="Bruce D."/>
            <person name="Detter J.C."/>
            <person name="Han C."/>
            <person name="Tapia R."/>
            <person name="Schmutz J."/>
            <person name="Larimer F."/>
            <person name="Land M."/>
            <person name="Hauser L."/>
            <person name="Kyrpides N."/>
            <person name="Mikhailova N."/>
            <person name="Bryant D.A."/>
            <person name="Hanada S."/>
            <person name="Tsukatani Y."/>
            <person name="Richardson P."/>
        </authorList>
    </citation>
    <scope>NUCLEOTIDE SEQUENCE [LARGE SCALE GENOMIC DNA]</scope>
    <source>
        <strain evidence="3">DSM 13941 / HLO8</strain>
    </source>
</reference>
<gene>
    <name evidence="2" type="ordered locus">Rcas_2892</name>
</gene>
<keyword evidence="1" id="KW-0472">Membrane</keyword>
<dbReference type="HOGENOM" id="CLU_069074_0_0_0"/>
<keyword evidence="1" id="KW-1133">Transmembrane helix</keyword>
<dbReference type="OrthoDB" id="152369at2"/>
<evidence type="ECO:0000256" key="1">
    <source>
        <dbReference type="SAM" id="Phobius"/>
    </source>
</evidence>
<dbReference type="InterPro" id="IPR017496">
    <property type="entry name" value="Photo_alph_chp2"/>
</dbReference>
<dbReference type="STRING" id="383372.Rcas_2892"/>
<dbReference type="eggNOG" id="COG0523">
    <property type="taxonomic scope" value="Bacteria"/>
</dbReference>
<dbReference type="KEGG" id="rca:Rcas_2892"/>
<name>A7NN22_ROSCS</name>